<keyword evidence="6 10" id="KW-0378">Hydrolase</keyword>
<organism evidence="10 11">
    <name type="scientific">Cobetia amphilecti</name>
    <dbReference type="NCBI Taxonomy" id="1055104"/>
    <lineage>
        <taxon>Bacteria</taxon>
        <taxon>Pseudomonadati</taxon>
        <taxon>Pseudomonadota</taxon>
        <taxon>Gammaproteobacteria</taxon>
        <taxon>Oceanospirillales</taxon>
        <taxon>Halomonadaceae</taxon>
        <taxon>Cobetia</taxon>
    </lineage>
</organism>
<dbReference type="PROSITE" id="PS00903">
    <property type="entry name" value="CYT_DCMP_DEAMINASES_1"/>
    <property type="match status" value="1"/>
</dbReference>
<comment type="pathway">
    <text evidence="8">Pyrimidine metabolism.</text>
</comment>
<dbReference type="PROSITE" id="PS51747">
    <property type="entry name" value="CYT_DCMP_DEAMINASES_2"/>
    <property type="match status" value="1"/>
</dbReference>
<gene>
    <name evidence="10" type="ORF">Q4535_04215</name>
</gene>
<feature type="domain" description="CMP/dCMP-type deaminase" evidence="9">
    <location>
        <begin position="3"/>
        <end position="120"/>
    </location>
</feature>
<dbReference type="PANTHER" id="PTHR11079:SF190">
    <property type="entry name" value="CYTOSINE DEAMINASE"/>
    <property type="match status" value="1"/>
</dbReference>
<dbReference type="EMBL" id="JAUORK010000003">
    <property type="protein sequence ID" value="MDO6671318.1"/>
    <property type="molecule type" value="Genomic_DNA"/>
</dbReference>
<dbReference type="GO" id="GO:0055086">
    <property type="term" value="P:nucleobase-containing small molecule metabolic process"/>
    <property type="evidence" value="ECO:0007669"/>
    <property type="project" value="UniProtKB-ARBA"/>
</dbReference>
<dbReference type="GO" id="GO:0005737">
    <property type="term" value="C:cytoplasm"/>
    <property type="evidence" value="ECO:0007669"/>
    <property type="project" value="UniProtKB-SubCell"/>
</dbReference>
<dbReference type="CDD" id="cd01285">
    <property type="entry name" value="nucleoside_deaminase"/>
    <property type="match status" value="1"/>
</dbReference>
<dbReference type="EC" id="3.5.4.33" evidence="10"/>
<dbReference type="GO" id="GO:0052717">
    <property type="term" value="F:tRNA-specific adenosine-34 deaminase activity"/>
    <property type="evidence" value="ECO:0007669"/>
    <property type="project" value="UniProtKB-EC"/>
</dbReference>
<proteinExistence type="predicted"/>
<dbReference type="Pfam" id="PF00383">
    <property type="entry name" value="dCMP_cyt_deam_1"/>
    <property type="match status" value="1"/>
</dbReference>
<accession>A0AAP4X0S1</accession>
<name>A0AAP4X0S1_9GAMM</name>
<evidence type="ECO:0000256" key="2">
    <source>
        <dbReference type="ARBA" id="ARBA00004496"/>
    </source>
</evidence>
<evidence type="ECO:0000313" key="10">
    <source>
        <dbReference type="EMBL" id="MDO6671318.1"/>
    </source>
</evidence>
<comment type="subunit">
    <text evidence="3">Homodimer.</text>
</comment>
<evidence type="ECO:0000256" key="7">
    <source>
        <dbReference type="ARBA" id="ARBA00022833"/>
    </source>
</evidence>
<comment type="cofactor">
    <cofactor evidence="1">
        <name>Zn(2+)</name>
        <dbReference type="ChEBI" id="CHEBI:29105"/>
    </cofactor>
</comment>
<evidence type="ECO:0000256" key="8">
    <source>
        <dbReference type="ARBA" id="ARBA00060693"/>
    </source>
</evidence>
<evidence type="ECO:0000256" key="1">
    <source>
        <dbReference type="ARBA" id="ARBA00001947"/>
    </source>
</evidence>
<keyword evidence="7" id="KW-0862">Zinc</keyword>
<evidence type="ECO:0000313" key="11">
    <source>
        <dbReference type="Proteomes" id="UP001170481"/>
    </source>
</evidence>
<dbReference type="Gene3D" id="3.40.140.10">
    <property type="entry name" value="Cytidine Deaminase, domain 2"/>
    <property type="match status" value="1"/>
</dbReference>
<dbReference type="InterPro" id="IPR016192">
    <property type="entry name" value="APOBEC/CMP_deaminase_Zn-bd"/>
</dbReference>
<evidence type="ECO:0000256" key="6">
    <source>
        <dbReference type="ARBA" id="ARBA00022801"/>
    </source>
</evidence>
<dbReference type="GO" id="GO:0072527">
    <property type="term" value="P:pyrimidine-containing compound metabolic process"/>
    <property type="evidence" value="ECO:0007669"/>
    <property type="project" value="UniProtKB-ARBA"/>
</dbReference>
<dbReference type="InterPro" id="IPR002125">
    <property type="entry name" value="CMP_dCMP_dom"/>
</dbReference>
<keyword evidence="5" id="KW-0479">Metal-binding</keyword>
<evidence type="ECO:0000256" key="5">
    <source>
        <dbReference type="ARBA" id="ARBA00022723"/>
    </source>
</evidence>
<sequence length="149" mass="16254">MTTDHERFLQAAIEEAEKGYAAGGVPIGSVLVHDGKIIGRGHNQRQQKGSTVLHGEMDALENAGRLPASVYRESVLYTTLSPCPMCSGAIQLYGIPHVVVGENHTFLGAEDHLRGMGVKVDVVDNARCRELMATFIREQPDVWNEDIGE</sequence>
<evidence type="ECO:0000259" key="9">
    <source>
        <dbReference type="PROSITE" id="PS51747"/>
    </source>
</evidence>
<comment type="subcellular location">
    <subcellularLocation>
        <location evidence="2">Cytoplasm</location>
    </subcellularLocation>
</comment>
<dbReference type="GO" id="GO:0008835">
    <property type="term" value="F:diaminohydroxyphosphoribosylaminopyrimidine deaminase activity"/>
    <property type="evidence" value="ECO:0007669"/>
    <property type="project" value="TreeGrafter"/>
</dbReference>
<protein>
    <submittedName>
        <fullName evidence="10">Nucleoside deaminase</fullName>
        <ecNumber evidence="10">3.5.4.33</ecNumber>
    </submittedName>
</protein>
<evidence type="ECO:0000256" key="3">
    <source>
        <dbReference type="ARBA" id="ARBA00011738"/>
    </source>
</evidence>
<comment type="caution">
    <text evidence="10">The sequence shown here is derived from an EMBL/GenBank/DDBJ whole genome shotgun (WGS) entry which is preliminary data.</text>
</comment>
<dbReference type="FunFam" id="3.40.140.10:FF:000016">
    <property type="entry name" value="Cytosine deaminase"/>
    <property type="match status" value="1"/>
</dbReference>
<dbReference type="SUPFAM" id="SSF53927">
    <property type="entry name" value="Cytidine deaminase-like"/>
    <property type="match status" value="1"/>
</dbReference>
<reference evidence="10" key="1">
    <citation type="submission" date="2023-07" db="EMBL/GenBank/DDBJ databases">
        <title>Genome content predicts the carbon catabolic preferences of heterotrophic bacteria.</title>
        <authorList>
            <person name="Gralka M."/>
        </authorList>
    </citation>
    <scope>NUCLEOTIDE SEQUENCE</scope>
    <source>
        <strain evidence="10">C2R13</strain>
    </source>
</reference>
<dbReference type="AlphaFoldDB" id="A0AAP4X0S1"/>
<evidence type="ECO:0000256" key="4">
    <source>
        <dbReference type="ARBA" id="ARBA00022490"/>
    </source>
</evidence>
<dbReference type="InterPro" id="IPR016193">
    <property type="entry name" value="Cytidine_deaminase-like"/>
</dbReference>
<dbReference type="Proteomes" id="UP001170481">
    <property type="component" value="Unassembled WGS sequence"/>
</dbReference>
<keyword evidence="4" id="KW-0963">Cytoplasm</keyword>
<dbReference type="PANTHER" id="PTHR11079">
    <property type="entry name" value="CYTOSINE DEAMINASE FAMILY MEMBER"/>
    <property type="match status" value="1"/>
</dbReference>
<dbReference type="GO" id="GO:0008270">
    <property type="term" value="F:zinc ion binding"/>
    <property type="evidence" value="ECO:0007669"/>
    <property type="project" value="InterPro"/>
</dbReference>